<dbReference type="RefSeq" id="WP_269895825.1">
    <property type="nucleotide sequence ID" value="NZ_JAPZPY010000010.1"/>
</dbReference>
<evidence type="ECO:0000313" key="2">
    <source>
        <dbReference type="Proteomes" id="UP001142153"/>
    </source>
</evidence>
<reference evidence="1" key="1">
    <citation type="submission" date="2022-12" db="EMBL/GenBank/DDBJ databases">
        <authorList>
            <person name="Deng Y."/>
            <person name="Zhang Y.-Q."/>
        </authorList>
    </citation>
    <scope>NUCLEOTIDE SEQUENCE</scope>
    <source>
        <strain evidence="1">CPCC 205372</strain>
    </source>
</reference>
<dbReference type="InterPro" id="IPR023393">
    <property type="entry name" value="START-like_dom_sf"/>
</dbReference>
<accession>A0ABT4PXU8</accession>
<gene>
    <name evidence="1" type="ORF">O6P37_20625</name>
</gene>
<comment type="caution">
    <text evidence="1">The sequence shown here is derived from an EMBL/GenBank/DDBJ whole genome shotgun (WGS) entry which is preliminary data.</text>
</comment>
<dbReference type="InterPro" id="IPR019587">
    <property type="entry name" value="Polyketide_cyclase/dehydratase"/>
</dbReference>
<sequence>MAKVDVTKDIAAPQEQVWAKLSNPSSYPDWLTIHDGWRGDVPTEVSQGSTFTEMCTVMGMTNKIDWTVSEYAAPSALKISGTGLAGAKISFTMTVEADGDHSKANIDAEFEGQMVVGAIGKAIERSARKEVEASLERLGALVA</sequence>
<dbReference type="Proteomes" id="UP001142153">
    <property type="component" value="Unassembled WGS sequence"/>
</dbReference>
<dbReference type="Pfam" id="PF10604">
    <property type="entry name" value="Polyketide_cyc2"/>
    <property type="match status" value="1"/>
</dbReference>
<keyword evidence="2" id="KW-1185">Reference proteome</keyword>
<evidence type="ECO:0000313" key="1">
    <source>
        <dbReference type="EMBL" id="MCZ8381279.1"/>
    </source>
</evidence>
<protein>
    <submittedName>
        <fullName evidence="1">SRPBCC family protein</fullName>
    </submittedName>
</protein>
<dbReference type="SUPFAM" id="SSF55961">
    <property type="entry name" value="Bet v1-like"/>
    <property type="match status" value="1"/>
</dbReference>
<name>A0ABT4PXU8_9MYCO</name>
<proteinExistence type="predicted"/>
<organism evidence="1 2">
    <name type="scientific">Mycobacterium hippophais</name>
    <dbReference type="NCBI Taxonomy" id="3016340"/>
    <lineage>
        <taxon>Bacteria</taxon>
        <taxon>Bacillati</taxon>
        <taxon>Actinomycetota</taxon>
        <taxon>Actinomycetes</taxon>
        <taxon>Mycobacteriales</taxon>
        <taxon>Mycobacteriaceae</taxon>
        <taxon>Mycobacterium</taxon>
    </lineage>
</organism>
<dbReference type="EMBL" id="JAPZPY010000010">
    <property type="protein sequence ID" value="MCZ8381279.1"/>
    <property type="molecule type" value="Genomic_DNA"/>
</dbReference>
<dbReference type="Gene3D" id="3.30.530.20">
    <property type="match status" value="1"/>
</dbReference>